<evidence type="ECO:0000313" key="2">
    <source>
        <dbReference type="Proteomes" id="UP000827872"/>
    </source>
</evidence>
<sequence>MKVLVRTTKEAQLLYWLQSVQALMILSVIFSVISLFLFFCQLFTLTKGGRFYLTGIFQILADLGPTATTFTQPVVSRASICEDEAASLGNLRIGDKGHKSSVLIPLQGGDFISILFLLQLCCGLVKPSGLCVMSGASIYTVRHTEWYHPSENLSFGFTYILAWVALPLALISGVIYVILRKRE</sequence>
<organism evidence="1 2">
    <name type="scientific">Sphaerodactylus townsendi</name>
    <dbReference type="NCBI Taxonomy" id="933632"/>
    <lineage>
        <taxon>Eukaryota</taxon>
        <taxon>Metazoa</taxon>
        <taxon>Chordata</taxon>
        <taxon>Craniata</taxon>
        <taxon>Vertebrata</taxon>
        <taxon>Euteleostomi</taxon>
        <taxon>Lepidosauria</taxon>
        <taxon>Squamata</taxon>
        <taxon>Bifurcata</taxon>
        <taxon>Gekkota</taxon>
        <taxon>Sphaerodactylidae</taxon>
        <taxon>Sphaerodactylus</taxon>
    </lineage>
</organism>
<dbReference type="Proteomes" id="UP000827872">
    <property type="component" value="Linkage Group LG03"/>
</dbReference>
<name>A0ACB8EKQ8_9SAUR</name>
<comment type="caution">
    <text evidence="1">The sequence shown here is derived from an EMBL/GenBank/DDBJ whole genome shotgun (WGS) entry which is preliminary data.</text>
</comment>
<proteinExistence type="predicted"/>
<dbReference type="EMBL" id="CM037616">
    <property type="protein sequence ID" value="KAH7992875.1"/>
    <property type="molecule type" value="Genomic_DNA"/>
</dbReference>
<protein>
    <submittedName>
        <fullName evidence="1">Uncharacterized protein</fullName>
    </submittedName>
</protein>
<accession>A0ACB8EKQ8</accession>
<evidence type="ECO:0000313" key="1">
    <source>
        <dbReference type="EMBL" id="KAH7992875.1"/>
    </source>
</evidence>
<gene>
    <name evidence="1" type="ORF">K3G42_027680</name>
</gene>
<keyword evidence="2" id="KW-1185">Reference proteome</keyword>
<reference evidence="1" key="1">
    <citation type="submission" date="2021-08" db="EMBL/GenBank/DDBJ databases">
        <title>The first chromosome-level gecko genome reveals the dynamic sex chromosomes of Neotropical dwarf geckos (Sphaerodactylidae: Sphaerodactylus).</title>
        <authorList>
            <person name="Pinto B.J."/>
            <person name="Keating S.E."/>
            <person name="Gamble T."/>
        </authorList>
    </citation>
    <scope>NUCLEOTIDE SEQUENCE</scope>
    <source>
        <strain evidence="1">TG3544</strain>
    </source>
</reference>